<evidence type="ECO:0000256" key="4">
    <source>
        <dbReference type="ARBA" id="ARBA00022989"/>
    </source>
</evidence>
<dbReference type="InterPro" id="IPR001594">
    <property type="entry name" value="Palmitoyltrfase_DHHC"/>
</dbReference>
<accession>A0A9P0M6R3</accession>
<evidence type="ECO:0000256" key="5">
    <source>
        <dbReference type="ARBA" id="ARBA00023136"/>
    </source>
</evidence>
<keyword evidence="10" id="KW-1185">Reference proteome</keyword>
<evidence type="ECO:0000256" key="3">
    <source>
        <dbReference type="ARBA" id="ARBA00022692"/>
    </source>
</evidence>
<feature type="transmembrane region" description="Helical" evidence="7">
    <location>
        <begin position="151"/>
        <end position="171"/>
    </location>
</feature>
<dbReference type="OrthoDB" id="331948at2759"/>
<evidence type="ECO:0000256" key="1">
    <source>
        <dbReference type="ARBA" id="ARBA00004141"/>
    </source>
</evidence>
<comment type="similarity">
    <text evidence="7">Belongs to the DHHC palmitoyltransferase family.</text>
</comment>
<gene>
    <name evidence="9" type="ORF">ACAOBT_LOCUS29202</name>
</gene>
<evidence type="ECO:0000259" key="8">
    <source>
        <dbReference type="Pfam" id="PF01529"/>
    </source>
</evidence>
<dbReference type="GO" id="GO:0019706">
    <property type="term" value="F:protein-cysteine S-palmitoyltransferase activity"/>
    <property type="evidence" value="ECO:0007669"/>
    <property type="project" value="UniProtKB-EC"/>
</dbReference>
<evidence type="ECO:0000256" key="7">
    <source>
        <dbReference type="RuleBase" id="RU079119"/>
    </source>
</evidence>
<dbReference type="InterPro" id="IPR039859">
    <property type="entry name" value="PFA4/ZDH16/20/ERF2-like"/>
</dbReference>
<evidence type="ECO:0000256" key="2">
    <source>
        <dbReference type="ARBA" id="ARBA00022679"/>
    </source>
</evidence>
<dbReference type="EMBL" id="CAKOFQ010007698">
    <property type="protein sequence ID" value="CAH2006628.1"/>
    <property type="molecule type" value="Genomic_DNA"/>
</dbReference>
<dbReference type="GO" id="GO:0016020">
    <property type="term" value="C:membrane"/>
    <property type="evidence" value="ECO:0007669"/>
    <property type="project" value="UniProtKB-SubCell"/>
</dbReference>
<name>A0A9P0M6R3_ACAOB</name>
<dbReference type="Pfam" id="PF01529">
    <property type="entry name" value="DHHC"/>
    <property type="match status" value="1"/>
</dbReference>
<comment type="subcellular location">
    <subcellularLocation>
        <location evidence="1">Membrane</location>
        <topology evidence="1">Multi-pass membrane protein</topology>
    </subcellularLocation>
</comment>
<evidence type="ECO:0000313" key="10">
    <source>
        <dbReference type="Proteomes" id="UP001152888"/>
    </source>
</evidence>
<dbReference type="EC" id="2.3.1.225" evidence="7"/>
<comment type="catalytic activity">
    <reaction evidence="7">
        <text>L-cysteinyl-[protein] + hexadecanoyl-CoA = S-hexadecanoyl-L-cysteinyl-[protein] + CoA</text>
        <dbReference type="Rhea" id="RHEA:36683"/>
        <dbReference type="Rhea" id="RHEA-COMP:10131"/>
        <dbReference type="Rhea" id="RHEA-COMP:11032"/>
        <dbReference type="ChEBI" id="CHEBI:29950"/>
        <dbReference type="ChEBI" id="CHEBI:57287"/>
        <dbReference type="ChEBI" id="CHEBI:57379"/>
        <dbReference type="ChEBI" id="CHEBI:74151"/>
        <dbReference type="EC" id="2.3.1.225"/>
    </reaction>
</comment>
<dbReference type="PROSITE" id="PS50216">
    <property type="entry name" value="DHHC"/>
    <property type="match status" value="1"/>
</dbReference>
<keyword evidence="4 7" id="KW-1133">Transmembrane helix</keyword>
<keyword evidence="6 7" id="KW-0012">Acyltransferase</keyword>
<comment type="caution">
    <text evidence="9">The sequence shown here is derived from an EMBL/GenBank/DDBJ whole genome shotgun (WGS) entry which is preliminary data.</text>
</comment>
<feature type="transmembrane region" description="Helical" evidence="7">
    <location>
        <begin position="192"/>
        <end position="218"/>
    </location>
</feature>
<feature type="transmembrane region" description="Helical" evidence="7">
    <location>
        <begin position="63"/>
        <end position="81"/>
    </location>
</feature>
<proteinExistence type="inferred from homology"/>
<sequence>MVKIVKRAKCFLKANELDSFKFLSCQLTDTSKEWIIKLVTAMTIHCMNMLWPKETLGGKLNYGIFIILSGLTLFNFLSSMYHGAGYLPLNWRPCKEEDCQFLQMCGVCDGYKAPRSHHCRKCGRCVLKMDHHCPWINNCVGWGNHAHFTCFLLSATLGCAQAAVILCISLYHSIYYRTAPQLIGQPRVHLGLYGTILCVFALGFSIGVVIAVGMLLWLQVRAIIRNRTGIEDWILAKANFRRSEATANSSSSSDANMGERFVFPYDLGIRRNIQQVMNWTCQPVGDGIHWPVQYGCDQYTLTREQLAQKNEKRLKTRLYTIFRPVSGYWFPIFSHGIRVCLNFPCTDEPRIKLAIGDKVQVTRWRKHWLFGELVQQRDEISTEERNRYDTSERVRGWFPRRCAVETNRVNYKNGVSSQNNKKID</sequence>
<keyword evidence="3 7" id="KW-0812">Transmembrane</keyword>
<keyword evidence="5 7" id="KW-0472">Membrane</keyword>
<keyword evidence="2 7" id="KW-0808">Transferase</keyword>
<dbReference type="AlphaFoldDB" id="A0A9P0M6R3"/>
<feature type="domain" description="Palmitoyltransferase DHHC" evidence="8">
    <location>
        <begin position="102"/>
        <end position="233"/>
    </location>
</feature>
<evidence type="ECO:0000256" key="6">
    <source>
        <dbReference type="ARBA" id="ARBA00023315"/>
    </source>
</evidence>
<reference evidence="9" key="1">
    <citation type="submission" date="2022-03" db="EMBL/GenBank/DDBJ databases">
        <authorList>
            <person name="Sayadi A."/>
        </authorList>
    </citation>
    <scope>NUCLEOTIDE SEQUENCE</scope>
</reference>
<organism evidence="9 10">
    <name type="scientific">Acanthoscelides obtectus</name>
    <name type="common">Bean weevil</name>
    <name type="synonym">Bruchus obtectus</name>
    <dbReference type="NCBI Taxonomy" id="200917"/>
    <lineage>
        <taxon>Eukaryota</taxon>
        <taxon>Metazoa</taxon>
        <taxon>Ecdysozoa</taxon>
        <taxon>Arthropoda</taxon>
        <taxon>Hexapoda</taxon>
        <taxon>Insecta</taxon>
        <taxon>Pterygota</taxon>
        <taxon>Neoptera</taxon>
        <taxon>Endopterygota</taxon>
        <taxon>Coleoptera</taxon>
        <taxon>Polyphaga</taxon>
        <taxon>Cucujiformia</taxon>
        <taxon>Chrysomeloidea</taxon>
        <taxon>Chrysomelidae</taxon>
        <taxon>Bruchinae</taxon>
        <taxon>Bruchini</taxon>
        <taxon>Acanthoscelides</taxon>
    </lineage>
</organism>
<dbReference type="Proteomes" id="UP001152888">
    <property type="component" value="Unassembled WGS sequence"/>
</dbReference>
<comment type="domain">
    <text evidence="7">The DHHC domain is required for palmitoyltransferase activity.</text>
</comment>
<protein>
    <recommendedName>
        <fullName evidence="7">Palmitoyltransferase</fullName>
        <ecNumber evidence="7">2.3.1.225</ecNumber>
    </recommendedName>
</protein>
<dbReference type="PANTHER" id="PTHR12246">
    <property type="entry name" value="PALMITOYLTRANSFERASE ZDHHC16"/>
    <property type="match status" value="1"/>
</dbReference>
<evidence type="ECO:0000313" key="9">
    <source>
        <dbReference type="EMBL" id="CAH2006628.1"/>
    </source>
</evidence>